<dbReference type="GO" id="GO:0009898">
    <property type="term" value="C:cytoplasmic side of plasma membrane"/>
    <property type="evidence" value="ECO:0007669"/>
    <property type="project" value="TreeGrafter"/>
</dbReference>
<evidence type="ECO:0000313" key="6">
    <source>
        <dbReference type="Proteomes" id="UP000319771"/>
    </source>
</evidence>
<dbReference type="CDD" id="cd02038">
    <property type="entry name" value="FlhG-like"/>
    <property type="match status" value="1"/>
</dbReference>
<keyword evidence="2" id="KW-0067">ATP-binding</keyword>
<feature type="compositionally biased region" description="Low complexity" evidence="3">
    <location>
        <begin position="60"/>
        <end position="74"/>
    </location>
</feature>
<dbReference type="InterPro" id="IPR033875">
    <property type="entry name" value="FlhG"/>
</dbReference>
<dbReference type="GO" id="GO:0005524">
    <property type="term" value="F:ATP binding"/>
    <property type="evidence" value="ECO:0007669"/>
    <property type="project" value="UniProtKB-KW"/>
</dbReference>
<dbReference type="InterPro" id="IPR050625">
    <property type="entry name" value="ParA/MinD_ATPase"/>
</dbReference>
<evidence type="ECO:0000259" key="4">
    <source>
        <dbReference type="Pfam" id="PF01656"/>
    </source>
</evidence>
<feature type="region of interest" description="Disordered" evidence="3">
    <location>
        <begin position="202"/>
        <end position="229"/>
    </location>
</feature>
<dbReference type="GO" id="GO:0016887">
    <property type="term" value="F:ATP hydrolysis activity"/>
    <property type="evidence" value="ECO:0007669"/>
    <property type="project" value="TreeGrafter"/>
</dbReference>
<feature type="compositionally biased region" description="Basic and acidic residues" evidence="3">
    <location>
        <begin position="16"/>
        <end position="25"/>
    </location>
</feature>
<dbReference type="PANTHER" id="PTHR43384:SF4">
    <property type="entry name" value="CELLULOSE BIOSYNTHESIS PROTEIN BCSQ-RELATED"/>
    <property type="match status" value="1"/>
</dbReference>
<feature type="region of interest" description="Disordered" evidence="3">
    <location>
        <begin position="1"/>
        <end position="175"/>
    </location>
</feature>
<dbReference type="Pfam" id="PF01656">
    <property type="entry name" value="CbiA"/>
    <property type="match status" value="1"/>
</dbReference>
<evidence type="ECO:0000256" key="3">
    <source>
        <dbReference type="SAM" id="MobiDB-lite"/>
    </source>
</evidence>
<dbReference type="PANTHER" id="PTHR43384">
    <property type="entry name" value="SEPTUM SITE-DETERMINING PROTEIN MIND HOMOLOG, CHLOROPLASTIC-RELATED"/>
    <property type="match status" value="1"/>
</dbReference>
<accession>A0A538U5M4</accession>
<feature type="compositionally biased region" description="Low complexity" evidence="3">
    <location>
        <begin position="164"/>
        <end position="175"/>
    </location>
</feature>
<feature type="compositionally biased region" description="Basic residues" evidence="3">
    <location>
        <begin position="40"/>
        <end position="59"/>
    </location>
</feature>
<dbReference type="Gene3D" id="3.40.50.300">
    <property type="entry name" value="P-loop containing nucleotide triphosphate hydrolases"/>
    <property type="match status" value="1"/>
</dbReference>
<feature type="domain" description="CobQ/CobB/MinD/ParA nucleotide binding" evidence="4">
    <location>
        <begin position="260"/>
        <end position="477"/>
    </location>
</feature>
<sequence length="517" mass="56336">MRWRWRPPRARPGTGRRRDEREPGDHAPSPGHAPHPAPDRHRRRTRARRRGPRAPRRPRAPGAGVAALRAAAPGRGRRRAQPVGAAGRAHLRRAAGRAAPFARRRRAARPRPARDGCRPRAQGGLTERADDPCFRLRPPDARFARRPPGRDRSRRAFARRRAPPSRAARARAAARALPPRDALLGFPRRDVRPSLAFRAGRRTPGVPVARRSRSLSASQSGAGAPSRRRALRLVRRRARPTAEAAADHPSRWTRPHVRTLAIASGKGGVGKSNLAANLAVALGELGARVLLLDADLAQANLDLLLGLNPRYDLQHVVSGEKSLEEIMVEGPRGVTLLPAASGVPALAELDDYRRECLLRGLGQLEAGADIILIDVASGTSRQVLSFCLAADQVVMVTTPEMPAFSDAYAMIKLLQQSGLKRPPALVVNAAASPEEAEEIAHRLRLVARRFLKLEPESWGYVPFDAAVPSAVRRQEPVVTAFPRSPAAHAYRSLAARLWEAPAGPNPSTRPLLEKLEA</sequence>
<dbReference type="InterPro" id="IPR002586">
    <property type="entry name" value="CobQ/CobB/MinD/ParA_Nub-bd_dom"/>
</dbReference>
<evidence type="ECO:0000256" key="2">
    <source>
        <dbReference type="ARBA" id="ARBA00022840"/>
    </source>
</evidence>
<proteinExistence type="predicted"/>
<name>A0A538U5M4_UNCEI</name>
<protein>
    <submittedName>
        <fullName evidence="5">MinD/ParA family protein</fullName>
    </submittedName>
</protein>
<dbReference type="GO" id="GO:0005829">
    <property type="term" value="C:cytosol"/>
    <property type="evidence" value="ECO:0007669"/>
    <property type="project" value="TreeGrafter"/>
</dbReference>
<dbReference type="InterPro" id="IPR027417">
    <property type="entry name" value="P-loop_NTPase"/>
</dbReference>
<gene>
    <name evidence="5" type="ORF">E6K81_10735</name>
</gene>
<dbReference type="AlphaFoldDB" id="A0A538U5M4"/>
<dbReference type="GO" id="GO:0051782">
    <property type="term" value="P:negative regulation of cell division"/>
    <property type="evidence" value="ECO:0007669"/>
    <property type="project" value="TreeGrafter"/>
</dbReference>
<organism evidence="5 6">
    <name type="scientific">Eiseniibacteriota bacterium</name>
    <dbReference type="NCBI Taxonomy" id="2212470"/>
    <lineage>
        <taxon>Bacteria</taxon>
        <taxon>Candidatus Eiseniibacteriota</taxon>
    </lineage>
</organism>
<feature type="compositionally biased region" description="Basic residues" evidence="3">
    <location>
        <begin position="102"/>
        <end position="111"/>
    </location>
</feature>
<reference evidence="5 6" key="1">
    <citation type="journal article" date="2019" name="Nat. Microbiol.">
        <title>Mediterranean grassland soil C-N compound turnover is dependent on rainfall and depth, and is mediated by genomically divergent microorganisms.</title>
        <authorList>
            <person name="Diamond S."/>
            <person name="Andeer P.F."/>
            <person name="Li Z."/>
            <person name="Crits-Christoph A."/>
            <person name="Burstein D."/>
            <person name="Anantharaman K."/>
            <person name="Lane K.R."/>
            <person name="Thomas B.C."/>
            <person name="Pan C."/>
            <person name="Northen T.R."/>
            <person name="Banfield J.F."/>
        </authorList>
    </citation>
    <scope>NUCLEOTIDE SEQUENCE [LARGE SCALE GENOMIC DNA]</scope>
    <source>
        <strain evidence="5">WS_11</strain>
    </source>
</reference>
<evidence type="ECO:0000256" key="1">
    <source>
        <dbReference type="ARBA" id="ARBA00022741"/>
    </source>
</evidence>
<feature type="compositionally biased region" description="Low complexity" evidence="3">
    <location>
        <begin position="214"/>
        <end position="225"/>
    </location>
</feature>
<feature type="compositionally biased region" description="Basic residues" evidence="3">
    <location>
        <begin position="152"/>
        <end position="163"/>
    </location>
</feature>
<dbReference type="Proteomes" id="UP000319771">
    <property type="component" value="Unassembled WGS sequence"/>
</dbReference>
<comment type="caution">
    <text evidence="5">The sequence shown here is derived from an EMBL/GenBank/DDBJ whole genome shotgun (WGS) entry which is preliminary data.</text>
</comment>
<dbReference type="EMBL" id="VBPB01000180">
    <property type="protein sequence ID" value="TMQ71193.1"/>
    <property type="molecule type" value="Genomic_DNA"/>
</dbReference>
<keyword evidence="1" id="KW-0547">Nucleotide-binding</keyword>
<evidence type="ECO:0000313" key="5">
    <source>
        <dbReference type="EMBL" id="TMQ71193.1"/>
    </source>
</evidence>
<dbReference type="SUPFAM" id="SSF52540">
    <property type="entry name" value="P-loop containing nucleoside triphosphate hydrolases"/>
    <property type="match status" value="1"/>
</dbReference>
<feature type="compositionally biased region" description="Basic and acidic residues" evidence="3">
    <location>
        <begin position="127"/>
        <end position="151"/>
    </location>
</feature>